<dbReference type="Proteomes" id="UP000324324">
    <property type="component" value="Unassembled WGS sequence"/>
</dbReference>
<proteinExistence type="inferred from homology"/>
<dbReference type="AlphaFoldDB" id="A0A5M8AA32"/>
<comment type="subcellular location">
    <subcellularLocation>
        <location evidence="1">Cell outer membrane</location>
        <topology evidence="1">Multi-pass membrane protein</topology>
    </subcellularLocation>
</comment>
<keyword evidence="3" id="KW-0732">Signal</keyword>
<keyword evidence="1 4" id="KW-0378">Hydrolase</keyword>
<feature type="chain" id="PRO_5024344453" description="Lipid A deacylase" evidence="3">
    <location>
        <begin position="34"/>
        <end position="190"/>
    </location>
</feature>
<dbReference type="RefSeq" id="WP_150084050.1">
    <property type="nucleotide sequence ID" value="NZ_VWRN01000047.1"/>
</dbReference>
<dbReference type="GO" id="GO:0050528">
    <property type="term" value="F:acyloxyacyl hydrolase activity"/>
    <property type="evidence" value="ECO:0007669"/>
    <property type="project" value="UniProtKB-EC"/>
</dbReference>
<evidence type="ECO:0000313" key="5">
    <source>
        <dbReference type="Proteomes" id="UP000324324"/>
    </source>
</evidence>
<feature type="site" description="Critical for activity" evidence="2">
    <location>
        <position position="169"/>
    </location>
</feature>
<comment type="caution">
    <text evidence="4">The sequence shown here is derived from an EMBL/GenBank/DDBJ whole genome shotgun (WGS) entry which is preliminary data.</text>
</comment>
<evidence type="ECO:0000256" key="1">
    <source>
        <dbReference type="PIRNR" id="PIRNR029681"/>
    </source>
</evidence>
<evidence type="ECO:0000256" key="2">
    <source>
        <dbReference type="PIRSR" id="PIRSR029681-2"/>
    </source>
</evidence>
<dbReference type="GO" id="GO:0009279">
    <property type="term" value="C:cell outer membrane"/>
    <property type="evidence" value="ECO:0007669"/>
    <property type="project" value="UniProtKB-SubCell"/>
</dbReference>
<comment type="function">
    <text evidence="1">Has lipid A 3-O-deacylase activity. Hydrolyzes the ester bond at the 3 position of lipid A, a bioactive component of lipopolysaccharide (LPS), thereby releasing the primary fatty acyl moiety.</text>
</comment>
<keyword evidence="1" id="KW-0998">Cell outer membrane</keyword>
<protein>
    <recommendedName>
        <fullName evidence="1">Lipid A deacylase</fullName>
        <ecNumber evidence="1">3.1.1.77</ecNumber>
    </recommendedName>
    <alternativeName>
        <fullName evidence="1">LPS 3-O-deacylase</fullName>
    </alternativeName>
    <alternativeName>
        <fullName evidence="1">Outer membrane enzyme</fullName>
    </alternativeName>
</protein>
<sequence length="190" mass="20986">MTQQQERTARSLRRSAALCCAAATLIAAAPAQADPAVHVAYGRDPGHGLNKYEVGLNWDSGFAYGNPQGWLAKLQWEVELARWNARSGNNRRDVTELGFSPILRVEKHGWSVVPFAELSVGLRLMSATSTSDSHDYSTAFQFSDMVGVGVAFGPQKRAEAGFRFQHISNASIKRPNPGTNFYTGYVRYRF</sequence>
<reference evidence="4 5" key="1">
    <citation type="submission" date="2019-09" db="EMBL/GenBank/DDBJ databases">
        <title>Isolation of a novel species in the genus Cupriavidus from patients with sepsis using whole genome sequencing.</title>
        <authorList>
            <person name="Kweon O.J."/>
            <person name="Lee M.-K."/>
        </authorList>
    </citation>
    <scope>NUCLEOTIDE SEQUENCE [LARGE SCALE GENOMIC DNA]</scope>
    <source>
        <strain evidence="4 5">MKL-01</strain>
    </source>
</reference>
<evidence type="ECO:0000313" key="4">
    <source>
        <dbReference type="EMBL" id="KAA6120113.1"/>
    </source>
</evidence>
<dbReference type="Gene3D" id="2.40.160.20">
    <property type="match status" value="1"/>
</dbReference>
<keyword evidence="5" id="KW-1185">Reference proteome</keyword>
<dbReference type="InterPro" id="IPR011250">
    <property type="entry name" value="OMP/PagP_B-barrel"/>
</dbReference>
<dbReference type="InterPro" id="IPR018550">
    <property type="entry name" value="Lipid-A_deacylase-rel"/>
</dbReference>
<gene>
    <name evidence="4" type="ORF">F1599_18230</name>
</gene>
<dbReference type="EC" id="3.1.1.77" evidence="1"/>
<comment type="similarity">
    <text evidence="1">Belongs to the PagL family.</text>
</comment>
<organism evidence="4 5">
    <name type="scientific">Cupriavidus cauae</name>
    <dbReference type="NCBI Taxonomy" id="2608999"/>
    <lineage>
        <taxon>Bacteria</taxon>
        <taxon>Pseudomonadati</taxon>
        <taxon>Pseudomonadota</taxon>
        <taxon>Betaproteobacteria</taxon>
        <taxon>Burkholderiales</taxon>
        <taxon>Burkholderiaceae</taxon>
        <taxon>Cupriavidus</taxon>
    </lineage>
</organism>
<dbReference type="PIRSF" id="PIRSF029681">
    <property type="entry name" value="PagL"/>
    <property type="match status" value="1"/>
</dbReference>
<keyword evidence="1" id="KW-0472">Membrane</keyword>
<dbReference type="EMBL" id="VWRN01000047">
    <property type="protein sequence ID" value="KAA6120113.1"/>
    <property type="molecule type" value="Genomic_DNA"/>
</dbReference>
<comment type="subunit">
    <text evidence="1">Homodimer.</text>
</comment>
<name>A0A5M8AA32_9BURK</name>
<accession>A0A5M8AA32</accession>
<comment type="catalytic activity">
    <reaction evidence="1">
        <text>a 3-(acyloxy)acyl derivative of bacterial toxin + H2O = a 3-hydroxyacyl derivative of bacterial toxin + a fatty acid + H(+)</text>
        <dbReference type="Rhea" id="RHEA:12032"/>
        <dbReference type="ChEBI" id="CHEBI:15377"/>
        <dbReference type="ChEBI" id="CHEBI:15378"/>
        <dbReference type="ChEBI" id="CHEBI:28868"/>
        <dbReference type="ChEBI" id="CHEBI:136853"/>
        <dbReference type="ChEBI" id="CHEBI:140675"/>
        <dbReference type="EC" id="3.1.1.77"/>
    </reaction>
</comment>
<feature type="signal peptide" evidence="3">
    <location>
        <begin position="1"/>
        <end position="33"/>
    </location>
</feature>
<dbReference type="Pfam" id="PF09411">
    <property type="entry name" value="PagL"/>
    <property type="match status" value="1"/>
</dbReference>
<dbReference type="SUPFAM" id="SSF56925">
    <property type="entry name" value="OMPA-like"/>
    <property type="match status" value="1"/>
</dbReference>
<evidence type="ECO:0000256" key="3">
    <source>
        <dbReference type="SAM" id="SignalP"/>
    </source>
</evidence>